<evidence type="ECO:0000313" key="3">
    <source>
        <dbReference type="Proteomes" id="UP000770015"/>
    </source>
</evidence>
<accession>A0A9P9A825</accession>
<feature type="compositionally biased region" description="Low complexity" evidence="1">
    <location>
        <begin position="190"/>
        <end position="199"/>
    </location>
</feature>
<proteinExistence type="predicted"/>
<protein>
    <submittedName>
        <fullName evidence="2">Uncharacterized protein</fullName>
    </submittedName>
</protein>
<keyword evidence="3" id="KW-1185">Reference proteome</keyword>
<evidence type="ECO:0000256" key="1">
    <source>
        <dbReference type="SAM" id="MobiDB-lite"/>
    </source>
</evidence>
<feature type="region of interest" description="Disordered" evidence="1">
    <location>
        <begin position="85"/>
        <end position="364"/>
    </location>
</feature>
<dbReference type="EMBL" id="JAGSXJ010000025">
    <property type="protein sequence ID" value="KAH6675228.1"/>
    <property type="molecule type" value="Genomic_DNA"/>
</dbReference>
<comment type="caution">
    <text evidence="2">The sequence shown here is derived from an EMBL/GenBank/DDBJ whole genome shotgun (WGS) entry which is preliminary data.</text>
</comment>
<feature type="compositionally biased region" description="Pro residues" evidence="1">
    <location>
        <begin position="149"/>
        <end position="160"/>
    </location>
</feature>
<dbReference type="Proteomes" id="UP000770015">
    <property type="component" value="Unassembled WGS sequence"/>
</dbReference>
<dbReference type="AlphaFoldDB" id="A0A9P9A825"/>
<reference evidence="2" key="1">
    <citation type="journal article" date="2021" name="Nat. Commun.">
        <title>Genetic determinants of endophytism in the Arabidopsis root mycobiome.</title>
        <authorList>
            <person name="Mesny F."/>
            <person name="Miyauchi S."/>
            <person name="Thiergart T."/>
            <person name="Pickel B."/>
            <person name="Atanasova L."/>
            <person name="Karlsson M."/>
            <person name="Huettel B."/>
            <person name="Barry K.W."/>
            <person name="Haridas S."/>
            <person name="Chen C."/>
            <person name="Bauer D."/>
            <person name="Andreopoulos W."/>
            <person name="Pangilinan J."/>
            <person name="LaButti K."/>
            <person name="Riley R."/>
            <person name="Lipzen A."/>
            <person name="Clum A."/>
            <person name="Drula E."/>
            <person name="Henrissat B."/>
            <person name="Kohler A."/>
            <person name="Grigoriev I.V."/>
            <person name="Martin F.M."/>
            <person name="Hacquard S."/>
        </authorList>
    </citation>
    <scope>NUCLEOTIDE SEQUENCE</scope>
    <source>
        <strain evidence="2">MPI-SDFR-AT-0117</strain>
    </source>
</reference>
<sequence>MRRTPPPKNTTTEEHHHRRTPPPKNTTTEEHHHRRTPPPKNNHTSIYTTDNLSYIPLTMSFEDRISSPLIPDLKDVTVTTRIHGVGMTDFRDPPPLMASSSGAGTERGPSTHKGKERETSPDRGEKRGTVNKDDVFEPGGRDRHGLPPRYIPPALQPSPKPSRDLLCRTPKCPSGRASPSRRQGLPASPPARARARIAAKPSCQRRLAASLASPATPVAAPPKILPQTPGSRQTIRSNRRKRCPASPPLTNRTPALIGSRAGDLVSVASLEPTRETTNSPCEVEGGSELQRHRVPRVPGRHRDASTEQIGSQSRHDAETWPLLRTEVREDLHGSSQEHDLHGSEEEAREDLHDWGRRLPLRPFP</sequence>
<name>A0A9P9A825_9PEZI</name>
<evidence type="ECO:0000313" key="2">
    <source>
        <dbReference type="EMBL" id="KAH6675228.1"/>
    </source>
</evidence>
<feature type="compositionally biased region" description="Basic and acidic residues" evidence="1">
    <location>
        <begin position="325"/>
        <end position="356"/>
    </location>
</feature>
<feature type="region of interest" description="Disordered" evidence="1">
    <location>
        <begin position="1"/>
        <end position="47"/>
    </location>
</feature>
<gene>
    <name evidence="2" type="ORF">F5X68DRAFT_39554</name>
</gene>
<feature type="compositionally biased region" description="Basic and acidic residues" evidence="1">
    <location>
        <begin position="113"/>
        <end position="145"/>
    </location>
</feature>
<organism evidence="2 3">
    <name type="scientific">Plectosphaerella plurivora</name>
    <dbReference type="NCBI Taxonomy" id="936078"/>
    <lineage>
        <taxon>Eukaryota</taxon>
        <taxon>Fungi</taxon>
        <taxon>Dikarya</taxon>
        <taxon>Ascomycota</taxon>
        <taxon>Pezizomycotina</taxon>
        <taxon>Sordariomycetes</taxon>
        <taxon>Hypocreomycetidae</taxon>
        <taxon>Glomerellales</taxon>
        <taxon>Plectosphaerellaceae</taxon>
        <taxon>Plectosphaerella</taxon>
    </lineage>
</organism>